<organism evidence="2 3">
    <name type="scientific">Raphidocelis subcapitata</name>
    <dbReference type="NCBI Taxonomy" id="307507"/>
    <lineage>
        <taxon>Eukaryota</taxon>
        <taxon>Viridiplantae</taxon>
        <taxon>Chlorophyta</taxon>
        <taxon>core chlorophytes</taxon>
        <taxon>Chlorophyceae</taxon>
        <taxon>CS clade</taxon>
        <taxon>Sphaeropleales</taxon>
        <taxon>Selenastraceae</taxon>
        <taxon>Raphidocelis</taxon>
    </lineage>
</organism>
<dbReference type="InParanoid" id="A0A2V0NSK4"/>
<dbReference type="AlphaFoldDB" id="A0A2V0NSK4"/>
<gene>
    <name evidence="2" type="ORF">Rsub_02360</name>
</gene>
<evidence type="ECO:0000313" key="2">
    <source>
        <dbReference type="EMBL" id="GBF89642.1"/>
    </source>
</evidence>
<evidence type="ECO:0000256" key="1">
    <source>
        <dbReference type="SAM" id="MobiDB-lite"/>
    </source>
</evidence>
<comment type="caution">
    <text evidence="2">The sequence shown here is derived from an EMBL/GenBank/DDBJ whole genome shotgun (WGS) entry which is preliminary data.</text>
</comment>
<dbReference type="STRING" id="307507.A0A2V0NSK4"/>
<dbReference type="Proteomes" id="UP000247498">
    <property type="component" value="Unassembled WGS sequence"/>
</dbReference>
<feature type="compositionally biased region" description="Pro residues" evidence="1">
    <location>
        <begin position="55"/>
        <end position="68"/>
    </location>
</feature>
<feature type="region of interest" description="Disordered" evidence="1">
    <location>
        <begin position="18"/>
        <end position="84"/>
    </location>
</feature>
<sequence>MKLKDLFCCFGGTEGAVKADRSAQESGAEAAPAAQRAGGAADSAVRADGGAAGQRPPPGPAAPLPPPVSDDSVPPGGRGAENSTSRVKNLCYANALAQALASSPQAVALIRATREGGGGGTGRGAAVAGELRRAVEGLLERGACAPLSLDPLRSALDAFAPDGPFKRGAESCPVTTLDALMEAAADVAGACAARGRGRVACEGRGGACRAAVECAASAGRVVVNINRMDGPAFGVEAALRAGVRMPVQGAGVRICGDCRSTLDGTVPLDALGPVLFVQAPFTKVQSNDITAAELQVATAPGFFPEAFDAGAILSSGAPAVFSLRSIVCGLPNHFVALCRRGGEWLLVDDGKVLPLAGGGDFAAVLAAMAADRMRPVLALYDSPADAAARRRGGACGGGAEAAAAVAVSSSGNGSGSGGPTPTADWLQDWLEQLTVAASELEARAAAVGQREAAPEALLSPRAAALQCGAC</sequence>
<dbReference type="EMBL" id="BDRX01000011">
    <property type="protein sequence ID" value="GBF89642.1"/>
    <property type="molecule type" value="Genomic_DNA"/>
</dbReference>
<reference evidence="2 3" key="1">
    <citation type="journal article" date="2018" name="Sci. Rep.">
        <title>Raphidocelis subcapitata (=Pseudokirchneriella subcapitata) provides an insight into genome evolution and environmental adaptations in the Sphaeropleales.</title>
        <authorList>
            <person name="Suzuki S."/>
            <person name="Yamaguchi H."/>
            <person name="Nakajima N."/>
            <person name="Kawachi M."/>
        </authorList>
    </citation>
    <scope>NUCLEOTIDE SEQUENCE [LARGE SCALE GENOMIC DNA]</scope>
    <source>
        <strain evidence="2 3">NIES-35</strain>
    </source>
</reference>
<feature type="compositionally biased region" description="Low complexity" evidence="1">
    <location>
        <begin position="24"/>
        <end position="49"/>
    </location>
</feature>
<evidence type="ECO:0000313" key="3">
    <source>
        <dbReference type="Proteomes" id="UP000247498"/>
    </source>
</evidence>
<keyword evidence="3" id="KW-1185">Reference proteome</keyword>
<evidence type="ECO:0008006" key="4">
    <source>
        <dbReference type="Google" id="ProtNLM"/>
    </source>
</evidence>
<name>A0A2V0NSK4_9CHLO</name>
<accession>A0A2V0NSK4</accession>
<protein>
    <recommendedName>
        <fullName evidence="4">USP domain-containing protein</fullName>
    </recommendedName>
</protein>
<proteinExistence type="predicted"/>